<name>S0FXV1_9BACT</name>
<dbReference type="Pfam" id="PF04199">
    <property type="entry name" value="Cyclase"/>
    <property type="match status" value="1"/>
</dbReference>
<dbReference type="AlphaFoldDB" id="S0FXV1"/>
<dbReference type="PANTHER" id="PTHR31118">
    <property type="entry name" value="CYCLASE-LIKE PROTEIN 2"/>
    <property type="match status" value="1"/>
</dbReference>
<proteinExistence type="predicted"/>
<dbReference type="InterPro" id="IPR007325">
    <property type="entry name" value="KFase/CYL"/>
</dbReference>
<sequence length="225" mass="25060">MGYRYLSYVLNETTPAYGDGRSLDVEQINDMTRGHTCNTQVWHLPNHVGTHIDMPLHFCRNGAGLDRFPADFWICNQVCHIRLATVIPGQIITPLDLKSHVLPPSTDLLLLETGFGAHRGENVYMLENPGIDPELADYLRKTCPCLKMIGLDMISLSSFAARDLGRQAHRAFLDHEAPILIIEDMDLSQLSETKGIEQVIVSPLRVAQGDGSPCTVIAKIKDKQE</sequence>
<dbReference type="EMBL" id="APJX01000004">
    <property type="protein sequence ID" value="EMS79550.1"/>
    <property type="molecule type" value="Genomic_DNA"/>
</dbReference>
<dbReference type="Proteomes" id="UP000014216">
    <property type="component" value="Unassembled WGS sequence"/>
</dbReference>
<organism evidence="1 2">
    <name type="scientific">Desulfotignum phosphitoxidans DSM 13687</name>
    <dbReference type="NCBI Taxonomy" id="1286635"/>
    <lineage>
        <taxon>Bacteria</taxon>
        <taxon>Pseudomonadati</taxon>
        <taxon>Thermodesulfobacteriota</taxon>
        <taxon>Desulfobacteria</taxon>
        <taxon>Desulfobacterales</taxon>
        <taxon>Desulfobacteraceae</taxon>
        <taxon>Desulfotignum</taxon>
    </lineage>
</organism>
<dbReference type="SUPFAM" id="SSF102198">
    <property type="entry name" value="Putative cyclase"/>
    <property type="match status" value="1"/>
</dbReference>
<dbReference type="GO" id="GO:0019441">
    <property type="term" value="P:L-tryptophan catabolic process to kynurenine"/>
    <property type="evidence" value="ECO:0007669"/>
    <property type="project" value="InterPro"/>
</dbReference>
<dbReference type="OrthoDB" id="7067800at2"/>
<evidence type="ECO:0000313" key="2">
    <source>
        <dbReference type="Proteomes" id="UP000014216"/>
    </source>
</evidence>
<gene>
    <name evidence="1" type="ORF">Dpo_4c00970</name>
</gene>
<dbReference type="RefSeq" id="WP_006965788.1">
    <property type="nucleotide sequence ID" value="NZ_APJX01000004.1"/>
</dbReference>
<evidence type="ECO:0000313" key="1">
    <source>
        <dbReference type="EMBL" id="EMS79550.1"/>
    </source>
</evidence>
<comment type="caution">
    <text evidence="1">The sequence shown here is derived from an EMBL/GenBank/DDBJ whole genome shotgun (WGS) entry which is preliminary data.</text>
</comment>
<dbReference type="InterPro" id="IPR037175">
    <property type="entry name" value="KFase_sf"/>
</dbReference>
<dbReference type="PANTHER" id="PTHR31118:SF32">
    <property type="entry name" value="KYNURENINE FORMAMIDASE"/>
    <property type="match status" value="1"/>
</dbReference>
<keyword evidence="2" id="KW-1185">Reference proteome</keyword>
<dbReference type="GO" id="GO:0004061">
    <property type="term" value="F:arylformamidase activity"/>
    <property type="evidence" value="ECO:0007669"/>
    <property type="project" value="InterPro"/>
</dbReference>
<dbReference type="Gene3D" id="3.50.30.50">
    <property type="entry name" value="Putative cyclase"/>
    <property type="match status" value="1"/>
</dbReference>
<protein>
    <submittedName>
        <fullName evidence="1">Cyclase family protein</fullName>
    </submittedName>
</protein>
<accession>S0FXV1</accession>
<reference evidence="1 2" key="1">
    <citation type="journal article" date="2013" name="Genome Announc.">
        <title>Draft Genome Sequence of Desulfotignum phosphitoxidans DSM 13687 Strain FiPS-3.</title>
        <authorList>
            <person name="Poehlein A."/>
            <person name="Daniel R."/>
            <person name="Simeonova D.D."/>
        </authorList>
    </citation>
    <scope>NUCLEOTIDE SEQUENCE [LARGE SCALE GENOMIC DNA]</scope>
    <source>
        <strain evidence="1 2">DSM 13687</strain>
    </source>
</reference>